<dbReference type="AlphaFoldDB" id="A0A0F9NJS7"/>
<sequence length="967" mass="103648">MTSLSTKANRLYPSLPNIDESLDSHTAALQAVKDSIQTHERQDGNYLKSFIRFEELIDLGIIDKDGVFVLNVDLETGDSLVTLGDLSDVTLTSPGDNAILGYDTVTAEWIDQSAAQLGLSVVGHTHPVSEIPDIALNDLTDVDLGGAHAYDLLFRNTDGDWRPTEQLLQWDGADLHLPLGDLRFYAVGDSVSSALRQNFRAAGDVMLQVPGGNIYLQPGLDVFLDGATNLVVESDQYIQWLNEAGAKIDLLHFAPLAGGGAEVGHIIKKLQTAVSTTSGTYVDVTNAVITFAELDANEDYVVFVRAYVGADGGNTPLNGIQLTKDGTLVSGSENLYEPPFGLVGNLHGMLYYWGGVIDWGSSGDLQLQMKSGNGGVDTAFADKVTLMAIKVSDLALGTNVFHDTDTSLVEIDQGGQDPDWLGVGASVTIGDGVSDYLVFGSMQVEDFLSGSNNAGVRVSDGTNAQIGTYMALGDLSDTLALGFCQLWKAPAASTTLQVQAQCAFFPADKKYASIIAIRLSALANYQGTYLDASGLFIGPPRDVINLNFFVAATATDYCLMMCGTGSTGSASDSPDPMLLLDLNSVGDVILAGTEGENFTASGAYHGPHPHWLVSDDQSWTSGDDIDAAFNVITGSSGSAEWFDNFFVTFQWKLWAAEEFFDVGNAGYVTNHKGQSSRFYNVGFTDYVQFDHDGGDFNISGFQTADINITGITSIQAGTVDVDFDDITATTYGAILEGNLVDKSVQEEIETYWTWNSTQPNIRFNQTDAAANNRLWELGADNEQFTLTLWNDAQTQLIDVFRVDRTGQVADNFDFLCPVRIFDSTGADSLAMAHGGTNFTFTFTNTALVRFSGLSDGLYIPGNLVVEDGKNFTIQDAANNDGMIQSHDGTDFNWQGINTADWNITGITALNAGAMDADFDVLTATTIVTDGAGDSSFVGNVGIGTSNPQKNLHIESTVPTIRLSDSNP</sequence>
<evidence type="ECO:0000313" key="1">
    <source>
        <dbReference type="EMBL" id="KKM81572.1"/>
    </source>
</evidence>
<dbReference type="EMBL" id="LAZR01008000">
    <property type="protein sequence ID" value="KKM81572.1"/>
    <property type="molecule type" value="Genomic_DNA"/>
</dbReference>
<accession>A0A0F9NJS7</accession>
<name>A0A0F9NJS7_9ZZZZ</name>
<proteinExistence type="predicted"/>
<comment type="caution">
    <text evidence="1">The sequence shown here is derived from an EMBL/GenBank/DDBJ whole genome shotgun (WGS) entry which is preliminary data.</text>
</comment>
<gene>
    <name evidence="1" type="ORF">LCGC14_1328440</name>
</gene>
<protein>
    <submittedName>
        <fullName evidence="1">Uncharacterized protein</fullName>
    </submittedName>
</protein>
<organism evidence="1">
    <name type="scientific">marine sediment metagenome</name>
    <dbReference type="NCBI Taxonomy" id="412755"/>
    <lineage>
        <taxon>unclassified sequences</taxon>
        <taxon>metagenomes</taxon>
        <taxon>ecological metagenomes</taxon>
    </lineage>
</organism>
<reference evidence="1" key="1">
    <citation type="journal article" date="2015" name="Nature">
        <title>Complex archaea that bridge the gap between prokaryotes and eukaryotes.</title>
        <authorList>
            <person name="Spang A."/>
            <person name="Saw J.H."/>
            <person name="Jorgensen S.L."/>
            <person name="Zaremba-Niedzwiedzka K."/>
            <person name="Martijn J."/>
            <person name="Lind A.E."/>
            <person name="van Eijk R."/>
            <person name="Schleper C."/>
            <person name="Guy L."/>
            <person name="Ettema T.J."/>
        </authorList>
    </citation>
    <scope>NUCLEOTIDE SEQUENCE</scope>
</reference>
<feature type="non-terminal residue" evidence="1">
    <location>
        <position position="967"/>
    </location>
</feature>